<evidence type="ECO:0000259" key="1">
    <source>
        <dbReference type="Pfam" id="PF03358"/>
    </source>
</evidence>
<organism evidence="2">
    <name type="scientific">Streptomyces ambofaciens (strain ATCC 23877 / 3486 / DSM 40053 / JCM 4204 / NBRC 12836 / NRRL B-2516)</name>
    <dbReference type="NCBI Taxonomy" id="278992"/>
    <lineage>
        <taxon>Bacteria</taxon>
        <taxon>Bacillati</taxon>
        <taxon>Actinomycetota</taxon>
        <taxon>Actinomycetes</taxon>
        <taxon>Kitasatosporales</taxon>
        <taxon>Streptomycetaceae</taxon>
        <taxon>Streptomyces</taxon>
    </lineage>
</organism>
<dbReference type="FunFam" id="3.40.50.360:FF:000042">
    <property type="entry name" value="Multimeric flavodoxin WrbA"/>
    <property type="match status" value="1"/>
</dbReference>
<accession>A0AD30</accession>
<dbReference type="Pfam" id="PF03358">
    <property type="entry name" value="FMN_red"/>
    <property type="match status" value="1"/>
</dbReference>
<evidence type="ECO:0000313" key="2">
    <source>
        <dbReference type="EMBL" id="CAJ88385.1"/>
    </source>
</evidence>
<dbReference type="InterPro" id="IPR029039">
    <property type="entry name" value="Flavoprotein-like_sf"/>
</dbReference>
<dbReference type="SUPFAM" id="SSF52218">
    <property type="entry name" value="Flavoproteins"/>
    <property type="match status" value="1"/>
</dbReference>
<sequence>MTRRTGWRSLRPAGAGRQASAVATLLIVHHTPSPNCQAMLESVVSGATAPEIEGVRVVRRAALAATAVDVLEADGYLLGTPANLGYMSGALKHFFDQVYYPCLDGTRGRPFGYYVHGGSDTTGAVRSIESVTTGLGWQRAAPAVSVAGEPGKADLEACWELGATLAAGLTDD</sequence>
<gene>
    <name evidence="2" type="ORF">SAMR0675</name>
</gene>
<reference evidence="2" key="2">
    <citation type="journal article" date="2006" name="Mol. Biol. Evol.">
        <title>Evolution of the terminal regions of the Streptomyces linear chromosome.</title>
        <authorList>
            <person name="Choulet F."/>
            <person name="Aigle B."/>
            <person name="Gallois A."/>
            <person name="Mangenot S."/>
            <person name="Gerbaud C."/>
            <person name="Truong C."/>
            <person name="Francou F.X."/>
            <person name="Fourrier C."/>
            <person name="Guerineau M."/>
            <person name="Decaris B."/>
            <person name="Barbe V."/>
            <person name="Pernodet J.L."/>
            <person name="Leblond P."/>
        </authorList>
    </citation>
    <scope>NUCLEOTIDE SEQUENCE</scope>
    <source>
        <strain evidence="2">ATCC 23877</strain>
    </source>
</reference>
<proteinExistence type="predicted"/>
<dbReference type="InterPro" id="IPR005025">
    <property type="entry name" value="FMN_Rdtase-like_dom"/>
</dbReference>
<dbReference type="GO" id="GO:0016491">
    <property type="term" value="F:oxidoreductase activity"/>
    <property type="evidence" value="ECO:0007669"/>
    <property type="project" value="InterPro"/>
</dbReference>
<feature type="domain" description="NADPH-dependent FMN reductase-like" evidence="1">
    <location>
        <begin position="62"/>
        <end position="128"/>
    </location>
</feature>
<dbReference type="Gene3D" id="3.40.50.360">
    <property type="match status" value="1"/>
</dbReference>
<name>A0AD30_STRA7</name>
<reference evidence="2" key="1">
    <citation type="journal article" date="2006" name="Microbiology (Mosc.)">
        <title>Multiple biosynthetic and uptake systems mediate siderophore-dependent iron acquisition in Streptomyces coelicolor A3(2) and Streptomyces ambofaciens ATCC 23877.</title>
        <authorList>
            <person name="Barona-Gomez F."/>
            <person name="Lautru S."/>
            <person name="Francou F.X."/>
            <person name="Leblond P."/>
            <person name="Pernodet J.L."/>
            <person name="Challis G.L."/>
        </authorList>
    </citation>
    <scope>NUCLEOTIDE SEQUENCE</scope>
    <source>
        <strain evidence="2">ATCC 23877</strain>
    </source>
</reference>
<dbReference type="AlphaFoldDB" id="A0AD30"/>
<protein>
    <recommendedName>
        <fullName evidence="1">NADPH-dependent FMN reductase-like domain-containing protein</fullName>
    </recommendedName>
</protein>
<dbReference type="EMBL" id="AM238664">
    <property type="protein sequence ID" value="CAJ88385.1"/>
    <property type="molecule type" value="Genomic_DNA"/>
</dbReference>